<sequence length="321" mass="38472">MKVGDNMQKWNEIRDEDSLKEFMERVSFFHDSCIKEMHYLSGAYVNENMDMYPVNDRRILRVIIQRQYEEDSMIEMEFQGLKYLKLFPADEHYTCEILGSNIILKEDRVIWSDCEDKTDLEDGDTGTLVCASKLRWRPISGCMGEKEFLKDVDINHILDMLNWNNSAEIQAEGRRLAEHINCLSIFMQPMGERYNKNIWENCALILSGKKDALLEPYLPELLDWIRDLNWPGAMIILERLKRFRNYEWLSCTMKEKIKIAYVLNAEQWLDNLFELFTQEELKGYLEDEYCQRLYEEYLNDTNPEKEEKYSLEECKKEWELT</sequence>
<evidence type="ECO:0000313" key="3">
    <source>
        <dbReference type="Proteomes" id="UP000437824"/>
    </source>
</evidence>
<reference evidence="2 3" key="1">
    <citation type="submission" date="2019-11" db="EMBL/GenBank/DDBJ databases">
        <title>Draft genome sequence of Blautia luti DSM 14534T, isolated from human stool.</title>
        <authorList>
            <person name="Ortiz R."/>
            <person name="Melis-Arcos F."/>
            <person name="Covarrubias P."/>
            <person name="Cardenas J.P."/>
            <person name="Perez-Donoso J."/>
            <person name="Almonacid D."/>
        </authorList>
    </citation>
    <scope>NUCLEOTIDE SEQUENCE [LARGE SCALE GENOMIC DNA]</scope>
    <source>
        <strain evidence="2 3">DSM 14534</strain>
    </source>
</reference>
<dbReference type="Proteomes" id="UP000437824">
    <property type="component" value="Unassembled WGS sequence"/>
</dbReference>
<dbReference type="Gene3D" id="1.25.40.750">
    <property type="entry name" value="Domain of unknown function DUF5071"/>
    <property type="match status" value="1"/>
</dbReference>
<comment type="caution">
    <text evidence="2">The sequence shown here is derived from an EMBL/GenBank/DDBJ whole genome shotgun (WGS) entry which is preliminary data.</text>
</comment>
<dbReference type="InterPro" id="IPR038692">
    <property type="entry name" value="Cthe_2751_sf"/>
</dbReference>
<dbReference type="InterPro" id="IPR031837">
    <property type="entry name" value="DUF5071"/>
</dbReference>
<dbReference type="Pfam" id="PF16804">
    <property type="entry name" value="DUF5071"/>
    <property type="match status" value="1"/>
</dbReference>
<name>A0A844GIJ9_9FIRM</name>
<feature type="domain" description="DUF5071" evidence="1">
    <location>
        <begin position="210"/>
        <end position="278"/>
    </location>
</feature>
<accession>A0A844GIJ9</accession>
<evidence type="ECO:0000313" key="2">
    <source>
        <dbReference type="EMBL" id="MTD61886.1"/>
    </source>
</evidence>
<dbReference type="EMBL" id="WMBC01000009">
    <property type="protein sequence ID" value="MTD61886.1"/>
    <property type="molecule type" value="Genomic_DNA"/>
</dbReference>
<evidence type="ECO:0000259" key="1">
    <source>
        <dbReference type="Pfam" id="PF16804"/>
    </source>
</evidence>
<gene>
    <name evidence="2" type="ORF">GKZ57_11630</name>
</gene>
<proteinExistence type="predicted"/>
<dbReference type="AlphaFoldDB" id="A0A844GIJ9"/>
<organism evidence="2 3">
    <name type="scientific">Blautia luti DSM 14534 = JCM 17040</name>
    <dbReference type="NCBI Taxonomy" id="649762"/>
    <lineage>
        <taxon>Bacteria</taxon>
        <taxon>Bacillati</taxon>
        <taxon>Bacillota</taxon>
        <taxon>Clostridia</taxon>
        <taxon>Lachnospirales</taxon>
        <taxon>Lachnospiraceae</taxon>
        <taxon>Blautia</taxon>
    </lineage>
</organism>
<protein>
    <submittedName>
        <fullName evidence="2">DUF5071 domain-containing protein</fullName>
    </submittedName>
</protein>